<name>A0A9R0DZL6_SPOFR</name>
<evidence type="ECO:0000313" key="3">
    <source>
        <dbReference type="RefSeq" id="XP_050555741.1"/>
    </source>
</evidence>
<dbReference type="RefSeq" id="XP_050555741.1">
    <property type="nucleotide sequence ID" value="XM_050699784.1"/>
</dbReference>
<evidence type="ECO:0000256" key="1">
    <source>
        <dbReference type="SAM" id="MobiDB-lite"/>
    </source>
</evidence>
<keyword evidence="2" id="KW-1185">Reference proteome</keyword>
<evidence type="ECO:0000313" key="2">
    <source>
        <dbReference type="Proteomes" id="UP000829999"/>
    </source>
</evidence>
<feature type="compositionally biased region" description="Polar residues" evidence="1">
    <location>
        <begin position="221"/>
        <end position="230"/>
    </location>
</feature>
<accession>A0A9R0DZL6</accession>
<sequence length="787" mass="85252">MSPGNVPEGRGGYPGGPGGVSGGPDGFAKGPGRVPGGPGEFPAGTGGYPEGLRQGAYSGGPGGFPKGPGGFPGGPGGHPGGPEGFPGSPGGFPTSPGKNPEGLEGYPGGPRAYPKGPGSYLRSPGAVPGGERGDYEANPKSPGPIPKHRNLPPLDIWYDIKKGIHLPLPPPTRLLWSRRQYNAMPPMYFKDREQRPNEYREDIPTGRDDRYLTPEQRSQESPDYNNNMDPEFLQSLQSNSFDKPRIAFDENVNEANIPIGNARIPGPGSEADFPNGYRPNYRDNSRGSPGFYSMPQSYSGGYPEAKKNQFTKSPPKRTSYKKPPQLPPKKQAAEGYPDDFKNALRMGGPRFQSGPGSETDFPQGFHPKLGGGNMEMGVPVSNGLRRPPRIMSEFQGMGQEGPPPGWHSEGRAGWKPDKTWGSSRFIPPGEPAYQPPEEVIQAEQSRFTKPFSMPGIRQEKNKPALRGGTGDKAITFQGQNPSAADVDQGQAGFKPRLRNLPNGYSLLQLAINKTMSEDQMLRTAPVIVTTTMYPLTKEERIKLLPNHDDFGAPIRWVPLTSPATSEGLAKVTDKDTHNNQQYIIEGVLYVPVVDETDARLGVTTENYELTTEPPLVNPKNDSSIKIVLRSMNLNKSSEVEWLAYETVLGAKRIYPPQCNTDSCQARCNTPKCDCKCKGDMCASGCVGVGCNAVCTEAGCFAMCIGEKCTAKCEGMNCESRCWGKGCDATCKLLSCSYTVNGETHTTNVTFDQLYPNYDNKPQNDLRQGGYMGQPDYGNVNPKGDDYY</sequence>
<gene>
    <name evidence="3" type="primary">LOC118276970</name>
</gene>
<dbReference type="Proteomes" id="UP000829999">
    <property type="component" value="Chromosome 17"/>
</dbReference>
<dbReference type="GeneID" id="118276970"/>
<protein>
    <submittedName>
        <fullName evidence="3">Collagen alpha-5(IV) chain-like</fullName>
    </submittedName>
</protein>
<feature type="compositionally biased region" description="Gly residues" evidence="1">
    <location>
        <begin position="9"/>
        <end position="25"/>
    </location>
</feature>
<proteinExistence type="predicted"/>
<dbReference type="AlphaFoldDB" id="A0A9R0DZL6"/>
<feature type="region of interest" description="Disordered" evidence="1">
    <location>
        <begin position="187"/>
        <end position="230"/>
    </location>
</feature>
<feature type="compositionally biased region" description="Basic and acidic residues" evidence="1">
    <location>
        <begin position="189"/>
        <end position="220"/>
    </location>
</feature>
<reference evidence="3" key="1">
    <citation type="submission" date="2025-08" db="UniProtKB">
        <authorList>
            <consortium name="RefSeq"/>
        </authorList>
    </citation>
    <scope>IDENTIFICATION</scope>
    <source>
        <tissue evidence="3">Whole larval tissue</tissue>
    </source>
</reference>
<feature type="region of interest" description="Disordered" evidence="1">
    <location>
        <begin position="1"/>
        <end position="150"/>
    </location>
</feature>
<feature type="region of interest" description="Disordered" evidence="1">
    <location>
        <begin position="257"/>
        <end position="371"/>
    </location>
</feature>
<dbReference type="OrthoDB" id="7480622at2759"/>
<feature type="compositionally biased region" description="Gly residues" evidence="1">
    <location>
        <begin position="33"/>
        <end position="49"/>
    </location>
</feature>
<feature type="compositionally biased region" description="Gly residues" evidence="1">
    <location>
        <begin position="57"/>
        <end position="90"/>
    </location>
</feature>
<organism evidence="2 3">
    <name type="scientific">Spodoptera frugiperda</name>
    <name type="common">Fall armyworm</name>
    <dbReference type="NCBI Taxonomy" id="7108"/>
    <lineage>
        <taxon>Eukaryota</taxon>
        <taxon>Metazoa</taxon>
        <taxon>Ecdysozoa</taxon>
        <taxon>Arthropoda</taxon>
        <taxon>Hexapoda</taxon>
        <taxon>Insecta</taxon>
        <taxon>Pterygota</taxon>
        <taxon>Neoptera</taxon>
        <taxon>Endopterygota</taxon>
        <taxon>Lepidoptera</taxon>
        <taxon>Glossata</taxon>
        <taxon>Ditrysia</taxon>
        <taxon>Noctuoidea</taxon>
        <taxon>Noctuidae</taxon>
        <taxon>Amphipyrinae</taxon>
        <taxon>Spodoptera</taxon>
    </lineage>
</organism>